<organism evidence="4 5">
    <name type="scientific">Fistulina hepatica ATCC 64428</name>
    <dbReference type="NCBI Taxonomy" id="1128425"/>
    <lineage>
        <taxon>Eukaryota</taxon>
        <taxon>Fungi</taxon>
        <taxon>Dikarya</taxon>
        <taxon>Basidiomycota</taxon>
        <taxon>Agaricomycotina</taxon>
        <taxon>Agaricomycetes</taxon>
        <taxon>Agaricomycetidae</taxon>
        <taxon>Agaricales</taxon>
        <taxon>Fistulinaceae</taxon>
        <taxon>Fistulina</taxon>
    </lineage>
</organism>
<dbReference type="PANTHER" id="PTHR40465:SF1">
    <property type="entry name" value="DUF6534 DOMAIN-CONTAINING PROTEIN"/>
    <property type="match status" value="1"/>
</dbReference>
<protein>
    <recommendedName>
        <fullName evidence="3">DUF6534 domain-containing protein</fullName>
    </recommendedName>
</protein>
<feature type="compositionally biased region" description="Polar residues" evidence="1">
    <location>
        <begin position="142"/>
        <end position="153"/>
    </location>
</feature>
<keyword evidence="2" id="KW-1133">Transmembrane helix</keyword>
<dbReference type="PANTHER" id="PTHR40465">
    <property type="entry name" value="CHROMOSOME 1, WHOLE GENOME SHOTGUN SEQUENCE"/>
    <property type="match status" value="1"/>
</dbReference>
<keyword evidence="2" id="KW-0812">Transmembrane</keyword>
<keyword evidence="2" id="KW-0472">Membrane</keyword>
<feature type="region of interest" description="Disordered" evidence="1">
    <location>
        <begin position="132"/>
        <end position="157"/>
    </location>
</feature>
<proteinExistence type="predicted"/>
<feature type="transmembrane region" description="Helical" evidence="2">
    <location>
        <begin position="78"/>
        <end position="100"/>
    </location>
</feature>
<evidence type="ECO:0000256" key="1">
    <source>
        <dbReference type="SAM" id="MobiDB-lite"/>
    </source>
</evidence>
<feature type="domain" description="DUF6534" evidence="3">
    <location>
        <begin position="43"/>
        <end position="128"/>
    </location>
</feature>
<keyword evidence="5" id="KW-1185">Reference proteome</keyword>
<sequence>MKKILTELSLASAIVTAYKVVVIGLYSQFHVFQTEVILWLASSTAADLLVTGSMVYYLQSHKTGFPSTDGTIDRIIRLTLQTGTLTAIIALVDLLLFLFLKDGIHFILNWMLINLYTISLLSSLNSRQGWHWDSSDHRPSSGPASASGQNRTRSGGREDMFTLTRPEVFIHVETHEMLSIDATADSKVQRLDLESGGAIDDERK</sequence>
<reference evidence="4 5" key="1">
    <citation type="journal article" date="2015" name="Fungal Genet. Biol.">
        <title>Evolution of novel wood decay mechanisms in Agaricales revealed by the genome sequences of Fistulina hepatica and Cylindrobasidium torrendii.</title>
        <authorList>
            <person name="Floudas D."/>
            <person name="Held B.W."/>
            <person name="Riley R."/>
            <person name="Nagy L.G."/>
            <person name="Koehler G."/>
            <person name="Ransdell A.S."/>
            <person name="Younus H."/>
            <person name="Chow J."/>
            <person name="Chiniquy J."/>
            <person name="Lipzen A."/>
            <person name="Tritt A."/>
            <person name="Sun H."/>
            <person name="Haridas S."/>
            <person name="LaButti K."/>
            <person name="Ohm R.A."/>
            <person name="Kues U."/>
            <person name="Blanchette R.A."/>
            <person name="Grigoriev I.V."/>
            <person name="Minto R.E."/>
            <person name="Hibbett D.S."/>
        </authorList>
    </citation>
    <scope>NUCLEOTIDE SEQUENCE [LARGE SCALE GENOMIC DNA]</scope>
    <source>
        <strain evidence="4 5">ATCC 64428</strain>
    </source>
</reference>
<dbReference type="OrthoDB" id="3046394at2759"/>
<evidence type="ECO:0000313" key="5">
    <source>
        <dbReference type="Proteomes" id="UP000054144"/>
    </source>
</evidence>
<dbReference type="InterPro" id="IPR045339">
    <property type="entry name" value="DUF6534"/>
</dbReference>
<evidence type="ECO:0000259" key="3">
    <source>
        <dbReference type="Pfam" id="PF20152"/>
    </source>
</evidence>
<evidence type="ECO:0000313" key="4">
    <source>
        <dbReference type="EMBL" id="KIY43275.1"/>
    </source>
</evidence>
<gene>
    <name evidence="4" type="ORF">FISHEDRAFT_78621</name>
</gene>
<dbReference type="Pfam" id="PF20152">
    <property type="entry name" value="DUF6534"/>
    <property type="match status" value="1"/>
</dbReference>
<accession>A0A0D7A0G8</accession>
<feature type="transmembrane region" description="Helical" evidence="2">
    <location>
        <begin position="36"/>
        <end position="58"/>
    </location>
</feature>
<dbReference type="AlphaFoldDB" id="A0A0D7A0G8"/>
<dbReference type="Proteomes" id="UP000054144">
    <property type="component" value="Unassembled WGS sequence"/>
</dbReference>
<feature type="transmembrane region" description="Helical" evidence="2">
    <location>
        <begin position="106"/>
        <end position="124"/>
    </location>
</feature>
<evidence type="ECO:0000256" key="2">
    <source>
        <dbReference type="SAM" id="Phobius"/>
    </source>
</evidence>
<name>A0A0D7A0G8_9AGAR</name>
<dbReference type="EMBL" id="KN882110">
    <property type="protein sequence ID" value="KIY43275.1"/>
    <property type="molecule type" value="Genomic_DNA"/>
</dbReference>